<dbReference type="EMBL" id="CP022743">
    <property type="protein sequence ID" value="ASU36595.1"/>
    <property type="molecule type" value="Genomic_DNA"/>
</dbReference>
<dbReference type="Proteomes" id="UP000215002">
    <property type="component" value="Chromosome"/>
</dbReference>
<evidence type="ECO:0000313" key="2">
    <source>
        <dbReference type="Proteomes" id="UP000215002"/>
    </source>
</evidence>
<sequence length="42" mass="4927">MLACHFKNFIFKVTKLFHSGILFSINHLFYSIKPSLFTNTGY</sequence>
<protein>
    <submittedName>
        <fullName evidence="1">Uncharacterized protein</fullName>
    </submittedName>
</protein>
<organism evidence="1 2">
    <name type="scientific">Mucilaginibacter xinganensis</name>
    <dbReference type="NCBI Taxonomy" id="1234841"/>
    <lineage>
        <taxon>Bacteria</taxon>
        <taxon>Pseudomonadati</taxon>
        <taxon>Bacteroidota</taxon>
        <taxon>Sphingobacteriia</taxon>
        <taxon>Sphingobacteriales</taxon>
        <taxon>Sphingobacteriaceae</taxon>
        <taxon>Mucilaginibacter</taxon>
    </lineage>
</organism>
<proteinExistence type="predicted"/>
<keyword evidence="2" id="KW-1185">Reference proteome</keyword>
<accession>A0A223P3B0</accession>
<gene>
    <name evidence="1" type="ORF">MuYL_4712</name>
</gene>
<evidence type="ECO:0000313" key="1">
    <source>
        <dbReference type="EMBL" id="ASU36595.1"/>
    </source>
</evidence>
<dbReference type="AlphaFoldDB" id="A0A223P3B0"/>
<reference evidence="1 2" key="1">
    <citation type="submission" date="2017-08" db="EMBL/GenBank/DDBJ databases">
        <title>Complete genome sequence of Mucilaginibacter sp. strain BJC16-A31.</title>
        <authorList>
            <consortium name="Henan University of Science and Technology"/>
            <person name="You X."/>
        </authorList>
    </citation>
    <scope>NUCLEOTIDE SEQUENCE [LARGE SCALE GENOMIC DNA]</scope>
    <source>
        <strain evidence="1 2">BJC16-A31</strain>
    </source>
</reference>
<name>A0A223P3B0_9SPHI</name>
<dbReference type="KEGG" id="muc:MuYL_4712"/>